<dbReference type="EMBL" id="CAAHFH010000002">
    <property type="protein sequence ID" value="VGO21068.1"/>
    <property type="molecule type" value="Genomic_DNA"/>
</dbReference>
<proteinExistence type="predicted"/>
<protein>
    <recommendedName>
        <fullName evidence="3">MalT-like TPR region domain-containing protein</fullName>
    </recommendedName>
</protein>
<dbReference type="Gene3D" id="1.25.40.10">
    <property type="entry name" value="Tetratricopeptide repeat domain"/>
    <property type="match status" value="1"/>
</dbReference>
<reference evidence="1 2" key="1">
    <citation type="submission" date="2019-04" db="EMBL/GenBank/DDBJ databases">
        <authorList>
            <person name="Van Vliet M D."/>
        </authorList>
    </citation>
    <scope>NUCLEOTIDE SEQUENCE [LARGE SCALE GENOMIC DNA]</scope>
    <source>
        <strain evidence="1 2">F21</strain>
    </source>
</reference>
<accession>A0A6C2ULS5</accession>
<dbReference type="Pfam" id="PF20308">
    <property type="entry name" value="TPR-S"/>
    <property type="match status" value="1"/>
</dbReference>
<evidence type="ECO:0000313" key="2">
    <source>
        <dbReference type="Proteomes" id="UP000346198"/>
    </source>
</evidence>
<keyword evidence="2" id="KW-1185">Reference proteome</keyword>
<dbReference type="AlphaFoldDB" id="A0A6C2ULS5"/>
<evidence type="ECO:0000313" key="1">
    <source>
        <dbReference type="EMBL" id="VGO21068.1"/>
    </source>
</evidence>
<dbReference type="InterPro" id="IPR011990">
    <property type="entry name" value="TPR-like_helical_dom_sf"/>
</dbReference>
<organism evidence="1 2">
    <name type="scientific">Pontiella sulfatireligans</name>
    <dbReference type="NCBI Taxonomy" id="2750658"/>
    <lineage>
        <taxon>Bacteria</taxon>
        <taxon>Pseudomonadati</taxon>
        <taxon>Kiritimatiellota</taxon>
        <taxon>Kiritimatiellia</taxon>
        <taxon>Kiritimatiellales</taxon>
        <taxon>Pontiellaceae</taxon>
        <taxon>Pontiella</taxon>
    </lineage>
</organism>
<dbReference type="SUPFAM" id="SSF48452">
    <property type="entry name" value="TPR-like"/>
    <property type="match status" value="1"/>
</dbReference>
<evidence type="ECO:0008006" key="3">
    <source>
        <dbReference type="Google" id="ProtNLM"/>
    </source>
</evidence>
<dbReference type="Proteomes" id="UP000346198">
    <property type="component" value="Unassembled WGS sequence"/>
</dbReference>
<sequence>MPGNHLEIVHPDSTDHYSYKLLYKILTNTRGAFSAVESARLAVENREFQEAINLLMPGVDDLDANAIVTLALALESIGFDKDAEDVIERWNTTHARSALDPVGVLAGRLKRRWLVGRQQKDFDRALELYSDGFKQAEEKKNHDQAYYHAINVAYLLLVSPDEDVEGALTVEYMVERALYHVEVAQENQWTYATIGEAFLIQGKLEESLEAYGKAKALANTLRECDSMHMQAVAVSSHVFGDKVSKQIDEAFGYVSESVS</sequence>
<name>A0A6C2ULS5_9BACT</name>
<dbReference type="InterPro" id="IPR046880">
    <property type="entry name" value="TPR-S"/>
</dbReference>
<gene>
    <name evidence="1" type="ORF">SCARR_03137</name>
</gene>